<keyword evidence="1" id="KW-0805">Transcription regulation</keyword>
<feature type="domain" description="HTH tetR-type" evidence="6">
    <location>
        <begin position="20"/>
        <end position="80"/>
    </location>
</feature>
<dbReference type="PANTHER" id="PTHR30055:SF234">
    <property type="entry name" value="HTH-TYPE TRANSCRIPTIONAL REGULATOR BETI"/>
    <property type="match status" value="1"/>
</dbReference>
<dbReference type="InterPro" id="IPR023772">
    <property type="entry name" value="DNA-bd_HTH_TetR-type_CS"/>
</dbReference>
<dbReference type="Proteomes" id="UP000074119">
    <property type="component" value="Chromosome"/>
</dbReference>
<proteinExistence type="predicted"/>
<dbReference type="InterPro" id="IPR036271">
    <property type="entry name" value="Tet_transcr_reg_TetR-rel_C_sf"/>
</dbReference>
<evidence type="ECO:0000313" key="8">
    <source>
        <dbReference type="Proteomes" id="UP000074119"/>
    </source>
</evidence>
<dbReference type="GO" id="GO:0000976">
    <property type="term" value="F:transcription cis-regulatory region binding"/>
    <property type="evidence" value="ECO:0007669"/>
    <property type="project" value="TreeGrafter"/>
</dbReference>
<dbReference type="InterPro" id="IPR050109">
    <property type="entry name" value="HTH-type_TetR-like_transc_reg"/>
</dbReference>
<dbReference type="EMBL" id="CP014544">
    <property type="protein sequence ID" value="AMO67927.1"/>
    <property type="molecule type" value="Genomic_DNA"/>
</dbReference>
<evidence type="ECO:0000256" key="1">
    <source>
        <dbReference type="ARBA" id="ARBA00023015"/>
    </source>
</evidence>
<dbReference type="Gene3D" id="1.10.10.60">
    <property type="entry name" value="Homeodomain-like"/>
    <property type="match status" value="1"/>
</dbReference>
<name>A0A127M3Z3_9GAMM</name>
<dbReference type="PANTHER" id="PTHR30055">
    <property type="entry name" value="HTH-TYPE TRANSCRIPTIONAL REGULATOR RUTR"/>
    <property type="match status" value="1"/>
</dbReference>
<dbReference type="SUPFAM" id="SSF48498">
    <property type="entry name" value="Tetracyclin repressor-like, C-terminal domain"/>
    <property type="match status" value="1"/>
</dbReference>
<accession>A0A127M3Z3</accession>
<keyword evidence="2 4" id="KW-0238">DNA-binding</keyword>
<dbReference type="InterPro" id="IPR001647">
    <property type="entry name" value="HTH_TetR"/>
</dbReference>
<dbReference type="PROSITE" id="PS01081">
    <property type="entry name" value="HTH_TETR_1"/>
    <property type="match status" value="1"/>
</dbReference>
<dbReference type="PROSITE" id="PS50977">
    <property type="entry name" value="HTH_TETR_2"/>
    <property type="match status" value="1"/>
</dbReference>
<reference evidence="7 8" key="1">
    <citation type="submission" date="2015-12" db="EMBL/GenBank/DDBJ databases">
        <authorList>
            <person name="Shamseldin A."/>
            <person name="Moawad H."/>
            <person name="Abd El-Rahim W.M."/>
            <person name="Sadowsky M.J."/>
        </authorList>
    </citation>
    <scope>NUCLEOTIDE SEQUENCE [LARGE SCALE GENOMIC DNA]</scope>
    <source>
        <strain evidence="7 8">SM2</strain>
    </source>
</reference>
<dbReference type="RefSeq" id="WP_008247049.1">
    <property type="nucleotide sequence ID" value="NZ_CP014544.1"/>
</dbReference>
<evidence type="ECO:0000259" key="6">
    <source>
        <dbReference type="PROSITE" id="PS50977"/>
    </source>
</evidence>
<evidence type="ECO:0000256" key="4">
    <source>
        <dbReference type="PROSITE-ProRule" id="PRU00335"/>
    </source>
</evidence>
<evidence type="ECO:0000313" key="7">
    <source>
        <dbReference type="EMBL" id="AMO67927.1"/>
    </source>
</evidence>
<gene>
    <name evidence="7" type="ORF">AZF00_06240</name>
</gene>
<dbReference type="GO" id="GO:0003700">
    <property type="term" value="F:DNA-binding transcription factor activity"/>
    <property type="evidence" value="ECO:0007669"/>
    <property type="project" value="TreeGrafter"/>
</dbReference>
<dbReference type="KEGG" id="zal:AZF00_06240"/>
<evidence type="ECO:0000256" key="3">
    <source>
        <dbReference type="ARBA" id="ARBA00023163"/>
    </source>
</evidence>
<dbReference type="SUPFAM" id="SSF46689">
    <property type="entry name" value="Homeodomain-like"/>
    <property type="match status" value="1"/>
</dbReference>
<evidence type="ECO:0000256" key="5">
    <source>
        <dbReference type="SAM" id="MobiDB-lite"/>
    </source>
</evidence>
<protein>
    <recommendedName>
        <fullName evidence="6">HTH tetR-type domain-containing protein</fullName>
    </recommendedName>
</protein>
<dbReference type="Pfam" id="PF00440">
    <property type="entry name" value="TetR_N"/>
    <property type="match status" value="1"/>
</dbReference>
<keyword evidence="3" id="KW-0804">Transcription</keyword>
<feature type="DNA-binding region" description="H-T-H motif" evidence="4">
    <location>
        <begin position="43"/>
        <end position="62"/>
    </location>
</feature>
<evidence type="ECO:0000256" key="2">
    <source>
        <dbReference type="ARBA" id="ARBA00023125"/>
    </source>
</evidence>
<sequence>MNTATPTRRRGRPRNDEAASPSIDHLLEASAAIFARDGYDGVSLRKLQSELKVSYTFFHHYFDSKEALWKAVVDKLAGATTAKVVNALNHIDDNHTELDALKAAIAVYIRSAFEHPAIYLIYQQESQCQGPRLDYIYQSYFESPWQYIRELVNKVNQHGELKPIPIETLFFVVQSATAPVVQYPFFQKLTGSPQLSPKQIENHIQQSIDLLFNGWHL</sequence>
<organism evidence="7 8">
    <name type="scientific">Zhongshania aliphaticivorans</name>
    <dbReference type="NCBI Taxonomy" id="1470434"/>
    <lineage>
        <taxon>Bacteria</taxon>
        <taxon>Pseudomonadati</taxon>
        <taxon>Pseudomonadota</taxon>
        <taxon>Gammaproteobacteria</taxon>
        <taxon>Cellvibrionales</taxon>
        <taxon>Spongiibacteraceae</taxon>
        <taxon>Zhongshania</taxon>
    </lineage>
</organism>
<dbReference type="Gene3D" id="1.10.357.10">
    <property type="entry name" value="Tetracycline Repressor, domain 2"/>
    <property type="match status" value="1"/>
</dbReference>
<feature type="region of interest" description="Disordered" evidence="5">
    <location>
        <begin position="1"/>
        <end position="20"/>
    </location>
</feature>
<dbReference type="AlphaFoldDB" id="A0A127M3Z3"/>
<dbReference type="STRING" id="1470434.AZF00_06240"/>
<dbReference type="InterPro" id="IPR009057">
    <property type="entry name" value="Homeodomain-like_sf"/>
</dbReference>